<dbReference type="AlphaFoldDB" id="A0A379PQF8"/>
<dbReference type="Proteomes" id="UP000254569">
    <property type="component" value="Unassembled WGS sequence"/>
</dbReference>
<reference evidence="1 2" key="1">
    <citation type="submission" date="2018-06" db="EMBL/GenBank/DDBJ databases">
        <authorList>
            <consortium name="Pathogen Informatics"/>
            <person name="Doyle S."/>
        </authorList>
    </citation>
    <scope>NUCLEOTIDE SEQUENCE [LARGE SCALE GENOMIC DNA]</scope>
    <source>
        <strain evidence="1 2">NCTC13296</strain>
    </source>
</reference>
<evidence type="ECO:0000313" key="2">
    <source>
        <dbReference type="Proteomes" id="UP000254569"/>
    </source>
</evidence>
<sequence>MTEILNAFIENFNVVLQTLSTGSADLIDTVV</sequence>
<protein>
    <submittedName>
        <fullName evidence="1">Uncharacterized protein</fullName>
    </submittedName>
</protein>
<accession>A0A379PQF8</accession>
<name>A0A379PQF8_9NOCA</name>
<organism evidence="1 2">
    <name type="scientific">Rhodococcus gordoniae</name>
    <dbReference type="NCBI Taxonomy" id="223392"/>
    <lineage>
        <taxon>Bacteria</taxon>
        <taxon>Bacillati</taxon>
        <taxon>Actinomycetota</taxon>
        <taxon>Actinomycetes</taxon>
        <taxon>Mycobacteriales</taxon>
        <taxon>Nocardiaceae</taxon>
        <taxon>Rhodococcus</taxon>
    </lineage>
</organism>
<evidence type="ECO:0000313" key="1">
    <source>
        <dbReference type="EMBL" id="SUF09156.1"/>
    </source>
</evidence>
<dbReference type="EMBL" id="UGVI01000002">
    <property type="protein sequence ID" value="SUF09156.1"/>
    <property type="molecule type" value="Genomic_DNA"/>
</dbReference>
<proteinExistence type="predicted"/>
<keyword evidence="2" id="KW-1185">Reference proteome</keyword>
<gene>
    <name evidence="1" type="ORF">NCTC13296_04353</name>
</gene>